<feature type="domain" description="RagB/SusD" evidence="6">
    <location>
        <begin position="326"/>
        <end position="408"/>
    </location>
</feature>
<evidence type="ECO:0000313" key="8">
    <source>
        <dbReference type="EMBL" id="MBS0031122.1"/>
    </source>
</evidence>
<evidence type="ECO:0000259" key="7">
    <source>
        <dbReference type="Pfam" id="PF14322"/>
    </source>
</evidence>
<keyword evidence="3" id="KW-0732">Signal</keyword>
<dbReference type="SUPFAM" id="SSF48452">
    <property type="entry name" value="TPR-like"/>
    <property type="match status" value="1"/>
</dbReference>
<reference evidence="8 9" key="1">
    <citation type="submission" date="2021-04" db="EMBL/GenBank/DDBJ databases">
        <title>Chitinophaga sp. nov., isolated from the rhizosphere soil.</title>
        <authorList>
            <person name="He S."/>
        </authorList>
    </citation>
    <scope>NUCLEOTIDE SEQUENCE [LARGE SCALE GENOMIC DNA]</scope>
    <source>
        <strain evidence="8 9">2R12</strain>
    </source>
</reference>
<proteinExistence type="inferred from homology"/>
<dbReference type="PROSITE" id="PS51257">
    <property type="entry name" value="PROKAR_LIPOPROTEIN"/>
    <property type="match status" value="1"/>
</dbReference>
<name>A0ABS5J9K3_9BACT</name>
<keyword evidence="9" id="KW-1185">Reference proteome</keyword>
<evidence type="ECO:0000256" key="5">
    <source>
        <dbReference type="ARBA" id="ARBA00023237"/>
    </source>
</evidence>
<dbReference type="Pfam" id="PF14322">
    <property type="entry name" value="SusD-like_3"/>
    <property type="match status" value="1"/>
</dbReference>
<dbReference type="Pfam" id="PF07980">
    <property type="entry name" value="SusD_RagB"/>
    <property type="match status" value="1"/>
</dbReference>
<comment type="similarity">
    <text evidence="2">Belongs to the SusD family.</text>
</comment>
<accession>A0ABS5J9K3</accession>
<comment type="caution">
    <text evidence="8">The sequence shown here is derived from an EMBL/GenBank/DDBJ whole genome shotgun (WGS) entry which is preliminary data.</text>
</comment>
<evidence type="ECO:0000256" key="3">
    <source>
        <dbReference type="ARBA" id="ARBA00022729"/>
    </source>
</evidence>
<dbReference type="EMBL" id="JAGTXB010000019">
    <property type="protein sequence ID" value="MBS0031122.1"/>
    <property type="molecule type" value="Genomic_DNA"/>
</dbReference>
<dbReference type="Gene3D" id="1.25.40.390">
    <property type="match status" value="1"/>
</dbReference>
<comment type="subcellular location">
    <subcellularLocation>
        <location evidence="1">Cell outer membrane</location>
    </subcellularLocation>
</comment>
<feature type="domain" description="SusD-like N-terminal" evidence="7">
    <location>
        <begin position="54"/>
        <end position="208"/>
    </location>
</feature>
<dbReference type="InterPro" id="IPR033985">
    <property type="entry name" value="SusD-like_N"/>
</dbReference>
<dbReference type="RefSeq" id="WP_211976257.1">
    <property type="nucleotide sequence ID" value="NZ_CBFHAM010000010.1"/>
</dbReference>
<evidence type="ECO:0000256" key="1">
    <source>
        <dbReference type="ARBA" id="ARBA00004442"/>
    </source>
</evidence>
<keyword evidence="4" id="KW-0472">Membrane</keyword>
<gene>
    <name evidence="8" type="ORF">KE626_27590</name>
</gene>
<organism evidence="8 9">
    <name type="scientific">Chitinophaga hostae</name>
    <dbReference type="NCBI Taxonomy" id="2831022"/>
    <lineage>
        <taxon>Bacteria</taxon>
        <taxon>Pseudomonadati</taxon>
        <taxon>Bacteroidota</taxon>
        <taxon>Chitinophagia</taxon>
        <taxon>Chitinophagales</taxon>
        <taxon>Chitinophagaceae</taxon>
        <taxon>Chitinophaga</taxon>
    </lineage>
</organism>
<protein>
    <submittedName>
        <fullName evidence="8">RagB/SusD family nutrient uptake outer membrane protein</fullName>
    </submittedName>
</protein>
<dbReference type="Proteomes" id="UP000676386">
    <property type="component" value="Unassembled WGS sequence"/>
</dbReference>
<evidence type="ECO:0000256" key="2">
    <source>
        <dbReference type="ARBA" id="ARBA00006275"/>
    </source>
</evidence>
<evidence type="ECO:0000259" key="6">
    <source>
        <dbReference type="Pfam" id="PF07980"/>
    </source>
</evidence>
<evidence type="ECO:0000313" key="9">
    <source>
        <dbReference type="Proteomes" id="UP000676386"/>
    </source>
</evidence>
<keyword evidence="5" id="KW-0998">Cell outer membrane</keyword>
<evidence type="ECO:0000256" key="4">
    <source>
        <dbReference type="ARBA" id="ARBA00023136"/>
    </source>
</evidence>
<dbReference type="InterPro" id="IPR011990">
    <property type="entry name" value="TPR-like_helical_dom_sf"/>
</dbReference>
<sequence>MKKNILLHIAAITTLGISSCSKQLDEVAPDTRISYAQLNKNNLPLVVNGAKLALTNNNAFYTYYALQDIMGDDFQSISLTAYESNNIPSNDVTLPPTYRQPYQCIANTNMVIQFAGQYPGDSTISTTLGEAYLLRAYSYMLLTESFGDVVIIKGSEDPKSRPARNPVTEVNQFIESDFKNAADHLPDYTGPQSGSKQAAQLLLARLYLNLGRNDEALTMANTVISSGKFNLQGSFTDIFKSQVNSSEAIYKITEASTSTYYGLPNIYGPGTVNGVNMPGSGNTWADSNLVKSYEPADVRRSTFLRTKGGSIADSVYFLLKFPQEMTPSYVVCRYSEALLITAEANARKGTVDVSNYNLLRAARKATTANNTDFASPAAFLAAIEQERRREFIGERLRWSDMRRFGKADAWLLSFGQPVTHALMPLPSREFFINPNLAQNADYGK</sequence>
<dbReference type="InterPro" id="IPR012944">
    <property type="entry name" value="SusD_RagB_dom"/>
</dbReference>